<keyword evidence="3 10" id="KW-0813">Transport</keyword>
<dbReference type="PANTHER" id="PTHR45624">
    <property type="entry name" value="MITOCHONDRIAL BASIC AMINO ACIDS TRANSPORTER-RELATED"/>
    <property type="match status" value="1"/>
</dbReference>
<feature type="transmembrane region" description="Helical" evidence="11">
    <location>
        <begin position="93"/>
        <end position="111"/>
    </location>
</feature>
<dbReference type="PRINTS" id="PR00926">
    <property type="entry name" value="MITOCARRIER"/>
</dbReference>
<comment type="subcellular location">
    <subcellularLocation>
        <location evidence="1">Mitochondrion membrane</location>
        <topology evidence="1">Multi-pass membrane protein</topology>
    </subcellularLocation>
</comment>
<evidence type="ECO:0008006" key="14">
    <source>
        <dbReference type="Google" id="ProtNLM"/>
    </source>
</evidence>
<dbReference type="EMBL" id="JAANIT010000467">
    <property type="protein sequence ID" value="KAG1547429.1"/>
    <property type="molecule type" value="Genomic_DNA"/>
</dbReference>
<keyword evidence="4 9" id="KW-0812">Transmembrane</keyword>
<evidence type="ECO:0000256" key="10">
    <source>
        <dbReference type="RuleBase" id="RU000488"/>
    </source>
</evidence>
<name>A0A9P6YFT2_RHIOR</name>
<dbReference type="OrthoDB" id="193856at2759"/>
<keyword evidence="6 11" id="KW-1133">Transmembrane helix</keyword>
<keyword evidence="7" id="KW-0496">Mitochondrion</keyword>
<evidence type="ECO:0000256" key="6">
    <source>
        <dbReference type="ARBA" id="ARBA00022989"/>
    </source>
</evidence>
<evidence type="ECO:0000256" key="11">
    <source>
        <dbReference type="SAM" id="Phobius"/>
    </source>
</evidence>
<dbReference type="InterPro" id="IPR002067">
    <property type="entry name" value="MCP"/>
</dbReference>
<dbReference type="PROSITE" id="PS50920">
    <property type="entry name" value="SOLCAR"/>
    <property type="match status" value="3"/>
</dbReference>
<feature type="transmembrane region" description="Helical" evidence="11">
    <location>
        <begin position="60"/>
        <end position="81"/>
    </location>
</feature>
<evidence type="ECO:0000256" key="8">
    <source>
        <dbReference type="ARBA" id="ARBA00023136"/>
    </source>
</evidence>
<feature type="repeat" description="Solcar" evidence="9">
    <location>
        <begin position="91"/>
        <end position="174"/>
    </location>
</feature>
<dbReference type="PANTHER" id="PTHR45624:SF10">
    <property type="entry name" value="SLC (SOLUTE CARRIER) HOMOLOG"/>
    <property type="match status" value="1"/>
</dbReference>
<dbReference type="Pfam" id="PF00153">
    <property type="entry name" value="Mito_carr"/>
    <property type="match status" value="3"/>
</dbReference>
<evidence type="ECO:0000256" key="3">
    <source>
        <dbReference type="ARBA" id="ARBA00022448"/>
    </source>
</evidence>
<comment type="caution">
    <text evidence="12">The sequence shown here is derived from an EMBL/GenBank/DDBJ whole genome shotgun (WGS) entry which is preliminary data.</text>
</comment>
<sequence length="281" mass="31276">MDCFALGWISGVAGIIVGSPLDVLKARLQAPMDKQQERGSWNTLKCMVQLEGIGSMFKGVLSPIVGLAGLNALLFLAYGTLLRCFEYEKEPSLLQVYLAGAGAGFTCFLFSTPTDLVKIKAQITRLPKSSLQITKEVYQASGIKGFYQGGLVTVMRDSPSYGIYFWAYEGLKRGLDVNETTKEAWKFLLAGGLAGTLSWASIYPLDVVKSRLQMQYEGDRFETTRLLVIDRPYMSIKDCILRSYRSEGIAVFFRGLWPTLLRAFPVNAVTFYVYELMIGIL</sequence>
<proteinExistence type="inferred from homology"/>
<evidence type="ECO:0000313" key="12">
    <source>
        <dbReference type="EMBL" id="KAG1547429.1"/>
    </source>
</evidence>
<dbReference type="InterPro" id="IPR050567">
    <property type="entry name" value="Mitochondrial_Carrier"/>
</dbReference>
<evidence type="ECO:0000256" key="5">
    <source>
        <dbReference type="ARBA" id="ARBA00022737"/>
    </source>
</evidence>
<dbReference type="GO" id="GO:0022857">
    <property type="term" value="F:transmembrane transporter activity"/>
    <property type="evidence" value="ECO:0007669"/>
    <property type="project" value="TreeGrafter"/>
</dbReference>
<dbReference type="Gene3D" id="1.50.40.10">
    <property type="entry name" value="Mitochondrial carrier domain"/>
    <property type="match status" value="1"/>
</dbReference>
<reference evidence="12" key="1">
    <citation type="journal article" date="2020" name="Microb. Genom.">
        <title>Genetic diversity of clinical and environmental Mucorales isolates obtained from an investigation of mucormycosis cases among solid organ transplant recipients.</title>
        <authorList>
            <person name="Nguyen M.H."/>
            <person name="Kaul D."/>
            <person name="Muto C."/>
            <person name="Cheng S.J."/>
            <person name="Richter R.A."/>
            <person name="Bruno V.M."/>
            <person name="Liu G."/>
            <person name="Beyhan S."/>
            <person name="Sundermann A.J."/>
            <person name="Mounaud S."/>
            <person name="Pasculle A.W."/>
            <person name="Nierman W.C."/>
            <person name="Driscoll E."/>
            <person name="Cumbie R."/>
            <person name="Clancy C.J."/>
            <person name="Dupont C.L."/>
        </authorList>
    </citation>
    <scope>NUCLEOTIDE SEQUENCE</scope>
    <source>
        <strain evidence="12">GL16</strain>
    </source>
</reference>
<evidence type="ECO:0000256" key="1">
    <source>
        <dbReference type="ARBA" id="ARBA00004225"/>
    </source>
</evidence>
<dbReference type="InterPro" id="IPR023395">
    <property type="entry name" value="MCP_dom_sf"/>
</dbReference>
<dbReference type="InterPro" id="IPR018108">
    <property type="entry name" value="MCP_transmembrane"/>
</dbReference>
<keyword evidence="8 9" id="KW-0472">Membrane</keyword>
<dbReference type="GO" id="GO:0031966">
    <property type="term" value="C:mitochondrial membrane"/>
    <property type="evidence" value="ECO:0007669"/>
    <property type="project" value="UniProtKB-SubCell"/>
</dbReference>
<organism evidence="12 13">
    <name type="scientific">Rhizopus oryzae</name>
    <name type="common">Mucormycosis agent</name>
    <name type="synonym">Rhizopus arrhizus var. delemar</name>
    <dbReference type="NCBI Taxonomy" id="64495"/>
    <lineage>
        <taxon>Eukaryota</taxon>
        <taxon>Fungi</taxon>
        <taxon>Fungi incertae sedis</taxon>
        <taxon>Mucoromycota</taxon>
        <taxon>Mucoromycotina</taxon>
        <taxon>Mucoromycetes</taxon>
        <taxon>Mucorales</taxon>
        <taxon>Mucorineae</taxon>
        <taxon>Rhizopodaceae</taxon>
        <taxon>Rhizopus</taxon>
    </lineage>
</organism>
<protein>
    <recommendedName>
        <fullName evidence="14">Mitochondrial carrier protein</fullName>
    </recommendedName>
</protein>
<evidence type="ECO:0000256" key="4">
    <source>
        <dbReference type="ARBA" id="ARBA00022692"/>
    </source>
</evidence>
<keyword evidence="5" id="KW-0677">Repeat</keyword>
<comment type="similarity">
    <text evidence="2 10">Belongs to the mitochondrial carrier (TC 2.A.29) family.</text>
</comment>
<evidence type="ECO:0000256" key="7">
    <source>
        <dbReference type="ARBA" id="ARBA00023128"/>
    </source>
</evidence>
<feature type="repeat" description="Solcar" evidence="9">
    <location>
        <begin position="182"/>
        <end position="280"/>
    </location>
</feature>
<dbReference type="SUPFAM" id="SSF103506">
    <property type="entry name" value="Mitochondrial carrier"/>
    <property type="match status" value="1"/>
</dbReference>
<evidence type="ECO:0000256" key="2">
    <source>
        <dbReference type="ARBA" id="ARBA00006375"/>
    </source>
</evidence>
<dbReference type="Proteomes" id="UP000717996">
    <property type="component" value="Unassembled WGS sequence"/>
</dbReference>
<accession>A0A9P6YFT2</accession>
<evidence type="ECO:0000313" key="13">
    <source>
        <dbReference type="Proteomes" id="UP000717996"/>
    </source>
</evidence>
<gene>
    <name evidence="12" type="ORF">G6F51_004270</name>
</gene>
<feature type="repeat" description="Solcar" evidence="9">
    <location>
        <begin position="1"/>
        <end position="84"/>
    </location>
</feature>
<dbReference type="AlphaFoldDB" id="A0A9P6YFT2"/>
<evidence type="ECO:0000256" key="9">
    <source>
        <dbReference type="PROSITE-ProRule" id="PRU00282"/>
    </source>
</evidence>